<gene>
    <name evidence="9" type="ORF">A3H61_02265</name>
</gene>
<comment type="similarity">
    <text evidence="2">Belongs to the bacterial sugar transferase family.</text>
</comment>
<dbReference type="PANTHER" id="PTHR30576:SF0">
    <property type="entry name" value="UNDECAPRENYL-PHOSPHATE N-ACETYLGALACTOSAMINYL 1-PHOSPHATE TRANSFERASE-RELATED"/>
    <property type="match status" value="1"/>
</dbReference>
<keyword evidence="3" id="KW-0808">Transferase</keyword>
<evidence type="ECO:0000313" key="9">
    <source>
        <dbReference type="EMBL" id="OGY73981.1"/>
    </source>
</evidence>
<evidence type="ECO:0000313" key="10">
    <source>
        <dbReference type="Proteomes" id="UP000178315"/>
    </source>
</evidence>
<dbReference type="EMBL" id="MHJU01000005">
    <property type="protein sequence ID" value="OGY73981.1"/>
    <property type="molecule type" value="Genomic_DNA"/>
</dbReference>
<feature type="domain" description="Bacterial sugar transferase" evidence="8">
    <location>
        <begin position="268"/>
        <end position="455"/>
    </location>
</feature>
<proteinExistence type="inferred from homology"/>
<name>A0A1G2AAW1_9BACT</name>
<evidence type="ECO:0000256" key="1">
    <source>
        <dbReference type="ARBA" id="ARBA00004141"/>
    </source>
</evidence>
<evidence type="ECO:0000256" key="5">
    <source>
        <dbReference type="ARBA" id="ARBA00022989"/>
    </source>
</evidence>
<keyword evidence="5 7" id="KW-1133">Transmembrane helix</keyword>
<comment type="subcellular location">
    <subcellularLocation>
        <location evidence="1">Membrane</location>
        <topology evidence="1">Multi-pass membrane protein</topology>
    </subcellularLocation>
</comment>
<feature type="transmembrane region" description="Helical" evidence="7">
    <location>
        <begin position="113"/>
        <end position="137"/>
    </location>
</feature>
<dbReference type="GO" id="GO:0016780">
    <property type="term" value="F:phosphotransferase activity, for other substituted phosphate groups"/>
    <property type="evidence" value="ECO:0007669"/>
    <property type="project" value="TreeGrafter"/>
</dbReference>
<protein>
    <recommendedName>
        <fullName evidence="8">Bacterial sugar transferase domain-containing protein</fullName>
    </recommendedName>
</protein>
<accession>A0A1G2AAW1</accession>
<dbReference type="AlphaFoldDB" id="A0A1G2AAW1"/>
<dbReference type="PANTHER" id="PTHR30576">
    <property type="entry name" value="COLANIC BIOSYNTHESIS UDP-GLUCOSE LIPID CARRIER TRANSFERASE"/>
    <property type="match status" value="1"/>
</dbReference>
<dbReference type="NCBIfam" id="TIGR03025">
    <property type="entry name" value="EPS_sugtrans"/>
    <property type="match status" value="1"/>
</dbReference>
<evidence type="ECO:0000256" key="6">
    <source>
        <dbReference type="ARBA" id="ARBA00023136"/>
    </source>
</evidence>
<evidence type="ECO:0000256" key="4">
    <source>
        <dbReference type="ARBA" id="ARBA00022692"/>
    </source>
</evidence>
<feature type="transmembrane region" description="Helical" evidence="7">
    <location>
        <begin position="273"/>
        <end position="294"/>
    </location>
</feature>
<keyword evidence="4 7" id="KW-0812">Transmembrane</keyword>
<evidence type="ECO:0000256" key="7">
    <source>
        <dbReference type="SAM" id="Phobius"/>
    </source>
</evidence>
<feature type="transmembrane region" description="Helical" evidence="7">
    <location>
        <begin position="54"/>
        <end position="75"/>
    </location>
</feature>
<evidence type="ECO:0000256" key="3">
    <source>
        <dbReference type="ARBA" id="ARBA00022679"/>
    </source>
</evidence>
<sequence length="462" mass="53209">MRRSEFFYTLILPPLDYAMFILASIVAYRLRSTDFIRQFELVSPIFYQLPLRQYLVFVAGMAVVWVIFFAIAGLYNPKQLRVFIDQIGKIILATIAGMVGVVVFLFFKRDFFYASRFIILTGSGFAILFVIIARGIVRIIRKILLAHLIGTKPVIVIGGDSNTTHFIETLSRNRGWGYRVCGRVFTASQLEQKLTNHQIEEVILTDLNFSKEKVNEFLVLCETRHMDFRYAPDIFSAALPRIEMEAIVGFPLISIKRTPLEGWGRVRKRIMDIFLSALALLIFFIPGIIIALFIKFTSHGAVFVKLARVGENGKSFKLYKFRSMIKDAEELKPKLLPMNERNGPLFKMKNDPRITPTGRFLRRWSLDELPNFYNVLIGAMSLVGPRPHEEEEVTRYKPYQRKLLNIRPGITGCAQISGRSALDFDEEARLDLYYVEHWNLKMDIAILLKTPFAVLWRKEGAV</sequence>
<evidence type="ECO:0000256" key="2">
    <source>
        <dbReference type="ARBA" id="ARBA00006464"/>
    </source>
</evidence>
<feature type="transmembrane region" description="Helical" evidence="7">
    <location>
        <begin position="87"/>
        <end position="107"/>
    </location>
</feature>
<dbReference type="Proteomes" id="UP000178315">
    <property type="component" value="Unassembled WGS sequence"/>
</dbReference>
<comment type="caution">
    <text evidence="9">The sequence shown here is derived from an EMBL/GenBank/DDBJ whole genome shotgun (WGS) entry which is preliminary data.</text>
</comment>
<dbReference type="InterPro" id="IPR017475">
    <property type="entry name" value="EPS_sugar_tfrase"/>
</dbReference>
<dbReference type="InterPro" id="IPR003362">
    <property type="entry name" value="Bact_transf"/>
</dbReference>
<organism evidence="9 10">
    <name type="scientific">Candidatus Jacksonbacteria bacterium RIFCSPLOWO2_02_FULL_44_20</name>
    <dbReference type="NCBI Taxonomy" id="1798460"/>
    <lineage>
        <taxon>Bacteria</taxon>
        <taxon>Candidatus Jacksoniibacteriota</taxon>
    </lineage>
</organism>
<reference evidence="9 10" key="1">
    <citation type="journal article" date="2016" name="Nat. Commun.">
        <title>Thousands of microbial genomes shed light on interconnected biogeochemical processes in an aquifer system.</title>
        <authorList>
            <person name="Anantharaman K."/>
            <person name="Brown C.T."/>
            <person name="Hug L.A."/>
            <person name="Sharon I."/>
            <person name="Castelle C.J."/>
            <person name="Probst A.J."/>
            <person name="Thomas B.C."/>
            <person name="Singh A."/>
            <person name="Wilkins M.J."/>
            <person name="Karaoz U."/>
            <person name="Brodie E.L."/>
            <person name="Williams K.H."/>
            <person name="Hubbard S.S."/>
            <person name="Banfield J.F."/>
        </authorList>
    </citation>
    <scope>NUCLEOTIDE SEQUENCE [LARGE SCALE GENOMIC DNA]</scope>
</reference>
<keyword evidence="6 7" id="KW-0472">Membrane</keyword>
<feature type="transmembrane region" description="Helical" evidence="7">
    <location>
        <begin position="7"/>
        <end position="28"/>
    </location>
</feature>
<dbReference type="GO" id="GO:0016020">
    <property type="term" value="C:membrane"/>
    <property type="evidence" value="ECO:0007669"/>
    <property type="project" value="UniProtKB-SubCell"/>
</dbReference>
<evidence type="ECO:0000259" key="8">
    <source>
        <dbReference type="Pfam" id="PF02397"/>
    </source>
</evidence>
<dbReference type="Pfam" id="PF02397">
    <property type="entry name" value="Bac_transf"/>
    <property type="match status" value="1"/>
</dbReference>